<dbReference type="SUPFAM" id="SSF56112">
    <property type="entry name" value="Protein kinase-like (PK-like)"/>
    <property type="match status" value="1"/>
</dbReference>
<name>A0A382LZ44_9ZZZZ</name>
<feature type="domain" description="Protein kinase" evidence="1">
    <location>
        <begin position="43"/>
        <end position="102"/>
    </location>
</feature>
<sequence>MEVLKTYISLLCYWKNKRLWAMLLSMELQKTASTSKPPHISDYQLICMIGEGAFGRIWLGRDALGLYRAVKVISYEDFDSLESYQAEYYGIRHYAPYSRKYE</sequence>
<dbReference type="GO" id="GO:0004672">
    <property type="term" value="F:protein kinase activity"/>
    <property type="evidence" value="ECO:0007669"/>
    <property type="project" value="InterPro"/>
</dbReference>
<dbReference type="AlphaFoldDB" id="A0A382LZ44"/>
<dbReference type="PROSITE" id="PS50011">
    <property type="entry name" value="PROTEIN_KINASE_DOM"/>
    <property type="match status" value="1"/>
</dbReference>
<proteinExistence type="predicted"/>
<feature type="non-terminal residue" evidence="2">
    <location>
        <position position="102"/>
    </location>
</feature>
<evidence type="ECO:0000313" key="2">
    <source>
        <dbReference type="EMBL" id="SVC40657.1"/>
    </source>
</evidence>
<evidence type="ECO:0000259" key="1">
    <source>
        <dbReference type="PROSITE" id="PS50011"/>
    </source>
</evidence>
<dbReference type="InterPro" id="IPR000719">
    <property type="entry name" value="Prot_kinase_dom"/>
</dbReference>
<gene>
    <name evidence="2" type="ORF">METZ01_LOCUS293511</name>
</gene>
<dbReference type="GO" id="GO:0005524">
    <property type="term" value="F:ATP binding"/>
    <property type="evidence" value="ECO:0007669"/>
    <property type="project" value="InterPro"/>
</dbReference>
<dbReference type="InterPro" id="IPR017441">
    <property type="entry name" value="Protein_kinase_ATP_BS"/>
</dbReference>
<organism evidence="2">
    <name type="scientific">marine metagenome</name>
    <dbReference type="NCBI Taxonomy" id="408172"/>
    <lineage>
        <taxon>unclassified sequences</taxon>
        <taxon>metagenomes</taxon>
        <taxon>ecological metagenomes</taxon>
    </lineage>
</organism>
<reference evidence="2" key="1">
    <citation type="submission" date="2018-05" db="EMBL/GenBank/DDBJ databases">
        <authorList>
            <person name="Lanie J.A."/>
            <person name="Ng W.-L."/>
            <person name="Kazmierczak K.M."/>
            <person name="Andrzejewski T.M."/>
            <person name="Davidsen T.M."/>
            <person name="Wayne K.J."/>
            <person name="Tettelin H."/>
            <person name="Glass J.I."/>
            <person name="Rusch D."/>
            <person name="Podicherti R."/>
            <person name="Tsui H.-C.T."/>
            <person name="Winkler M.E."/>
        </authorList>
    </citation>
    <scope>NUCLEOTIDE SEQUENCE</scope>
</reference>
<dbReference type="PROSITE" id="PS00107">
    <property type="entry name" value="PROTEIN_KINASE_ATP"/>
    <property type="match status" value="1"/>
</dbReference>
<dbReference type="Gene3D" id="3.30.200.20">
    <property type="entry name" value="Phosphorylase Kinase, domain 1"/>
    <property type="match status" value="1"/>
</dbReference>
<accession>A0A382LZ44</accession>
<dbReference type="EMBL" id="UINC01089503">
    <property type="protein sequence ID" value="SVC40657.1"/>
    <property type="molecule type" value="Genomic_DNA"/>
</dbReference>
<protein>
    <recommendedName>
        <fullName evidence="1">Protein kinase domain-containing protein</fullName>
    </recommendedName>
</protein>
<dbReference type="InterPro" id="IPR011009">
    <property type="entry name" value="Kinase-like_dom_sf"/>
</dbReference>